<evidence type="ECO:0000256" key="9">
    <source>
        <dbReference type="SAM" id="MobiDB-lite"/>
    </source>
</evidence>
<dbReference type="InterPro" id="IPR013534">
    <property type="entry name" value="Starch_synth_cat_dom"/>
</dbReference>
<feature type="domain" description="Starch synthase catalytic" evidence="11">
    <location>
        <begin position="2"/>
        <end position="226"/>
    </location>
</feature>
<dbReference type="KEGG" id="ddz:DSYM_04360"/>
<comment type="similarity">
    <text evidence="4 8">Belongs to the glycosyltransferase 1 family. Bacterial/plant glycogen synthase subfamily.</text>
</comment>
<dbReference type="SUPFAM" id="SSF53756">
    <property type="entry name" value="UDP-Glycosyltransferase/glycogen phosphorylase"/>
    <property type="match status" value="1"/>
</dbReference>
<evidence type="ECO:0000256" key="6">
    <source>
        <dbReference type="ARBA" id="ARBA00022679"/>
    </source>
</evidence>
<dbReference type="CDD" id="cd03791">
    <property type="entry name" value="GT5_Glycogen_synthase_DULL1-like"/>
    <property type="match status" value="1"/>
</dbReference>
<dbReference type="Pfam" id="PF08323">
    <property type="entry name" value="Glyco_transf_5"/>
    <property type="match status" value="1"/>
</dbReference>
<dbReference type="GO" id="GO:0009011">
    <property type="term" value="F:alpha-1,4-glucan glucosyltransferase (ADP-glucose donor) activity"/>
    <property type="evidence" value="ECO:0007669"/>
    <property type="project" value="UniProtKB-UniRule"/>
</dbReference>
<dbReference type="NCBIfam" id="NF001899">
    <property type="entry name" value="PRK00654.1-2"/>
    <property type="match status" value="1"/>
</dbReference>
<feature type="binding site" evidence="8">
    <location>
        <position position="2"/>
    </location>
    <ligand>
        <name>ADP-alpha-D-glucose</name>
        <dbReference type="ChEBI" id="CHEBI:57498"/>
    </ligand>
</feature>
<dbReference type="PANTHER" id="PTHR45825:SF11">
    <property type="entry name" value="ALPHA AMYLASE DOMAIN-CONTAINING PROTEIN"/>
    <property type="match status" value="1"/>
</dbReference>
<reference evidence="12" key="1">
    <citation type="journal article" name="DNA Res.">
        <title>The physiological potential of anammox bacteria as revealed by their core genome structure.</title>
        <authorList>
            <person name="Okubo T."/>
            <person name="Toyoda A."/>
            <person name="Fukuhara K."/>
            <person name="Uchiyama I."/>
            <person name="Harigaya Y."/>
            <person name="Kuroiwa M."/>
            <person name="Suzuki T."/>
            <person name="Murakami Y."/>
            <person name="Suwa Y."/>
            <person name="Takami H."/>
        </authorList>
    </citation>
    <scope>NUCLEOTIDE SEQUENCE</scope>
    <source>
        <strain evidence="12">317325-3</strain>
    </source>
</reference>
<evidence type="ECO:0000256" key="3">
    <source>
        <dbReference type="ARBA" id="ARBA00004964"/>
    </source>
</evidence>
<dbReference type="Gene3D" id="3.40.50.2000">
    <property type="entry name" value="Glycogen Phosphorylase B"/>
    <property type="match status" value="2"/>
</dbReference>
<dbReference type="InterPro" id="IPR001296">
    <property type="entry name" value="Glyco_trans_1"/>
</dbReference>
<dbReference type="Proteomes" id="UP000662914">
    <property type="component" value="Chromosome"/>
</dbReference>
<keyword evidence="7 8" id="KW-0320">Glycogen biosynthesis</keyword>
<evidence type="ECO:0000256" key="7">
    <source>
        <dbReference type="ARBA" id="ARBA00023056"/>
    </source>
</evidence>
<dbReference type="HAMAP" id="MF_00484">
    <property type="entry name" value="Glycogen_synth"/>
    <property type="match status" value="1"/>
</dbReference>
<evidence type="ECO:0000256" key="8">
    <source>
        <dbReference type="HAMAP-Rule" id="MF_00484"/>
    </source>
</evidence>
<dbReference type="UniPathway" id="UPA00164"/>
<dbReference type="Pfam" id="PF00534">
    <property type="entry name" value="Glycos_transf_1"/>
    <property type="match status" value="1"/>
</dbReference>
<evidence type="ECO:0000256" key="1">
    <source>
        <dbReference type="ARBA" id="ARBA00001478"/>
    </source>
</evidence>
<evidence type="ECO:0000256" key="5">
    <source>
        <dbReference type="ARBA" id="ARBA00022676"/>
    </source>
</evidence>
<dbReference type="GO" id="GO:0005978">
    <property type="term" value="P:glycogen biosynthetic process"/>
    <property type="evidence" value="ECO:0007669"/>
    <property type="project" value="UniProtKB-UniRule"/>
</dbReference>
<accession>A0A809RTG6</accession>
<keyword evidence="6 8" id="KW-0808">Transferase</keyword>
<evidence type="ECO:0000259" key="11">
    <source>
        <dbReference type="Pfam" id="PF08323"/>
    </source>
</evidence>
<dbReference type="GO" id="GO:0004373">
    <property type="term" value="F:alpha-1,4-glucan glucosyltransferase (UDP-glucose donor) activity"/>
    <property type="evidence" value="ECO:0007669"/>
    <property type="project" value="InterPro"/>
</dbReference>
<dbReference type="InterPro" id="IPR011835">
    <property type="entry name" value="GS/SS"/>
</dbReference>
<protein>
    <recommendedName>
        <fullName evidence="8">Glycogen synthase</fullName>
        <ecNumber evidence="8">2.4.1.21</ecNumber>
    </recommendedName>
    <alternativeName>
        <fullName evidence="8">Starch [bacterial glycogen] synthase</fullName>
    </alternativeName>
</protein>
<evidence type="ECO:0000256" key="2">
    <source>
        <dbReference type="ARBA" id="ARBA00002764"/>
    </source>
</evidence>
<comment type="pathway">
    <text evidence="3 8">Glycan biosynthesis; glycogen biosynthesis.</text>
</comment>
<feature type="region of interest" description="Disordered" evidence="9">
    <location>
        <begin position="476"/>
        <end position="496"/>
    </location>
</feature>
<feature type="domain" description="Glycosyl transferase family 1" evidence="10">
    <location>
        <begin position="274"/>
        <end position="432"/>
    </location>
</feature>
<proteinExistence type="inferred from homology"/>
<organism evidence="12 13">
    <name type="scientific">Candidatus Desulfobacillus denitrificans</name>
    <dbReference type="NCBI Taxonomy" id="2608985"/>
    <lineage>
        <taxon>Bacteria</taxon>
        <taxon>Pseudomonadati</taxon>
        <taxon>Pseudomonadota</taxon>
        <taxon>Betaproteobacteria</taxon>
        <taxon>Candidatus Desulfobacillus</taxon>
    </lineage>
</organism>
<evidence type="ECO:0000313" key="12">
    <source>
        <dbReference type="EMBL" id="BBO19737.1"/>
    </source>
</evidence>
<evidence type="ECO:0000259" key="10">
    <source>
        <dbReference type="Pfam" id="PF00534"/>
    </source>
</evidence>
<comment type="function">
    <text evidence="2 8">Synthesizes alpha-1,4-glucan chains using ADP-glucose.</text>
</comment>
<dbReference type="GO" id="GO:0005829">
    <property type="term" value="C:cytosol"/>
    <property type="evidence" value="ECO:0007669"/>
    <property type="project" value="TreeGrafter"/>
</dbReference>
<name>A0A809RTG6_9PROT</name>
<dbReference type="EMBL" id="AP021857">
    <property type="protein sequence ID" value="BBO19737.1"/>
    <property type="molecule type" value="Genomic_DNA"/>
</dbReference>
<evidence type="ECO:0000256" key="4">
    <source>
        <dbReference type="ARBA" id="ARBA00010281"/>
    </source>
</evidence>
<dbReference type="EC" id="2.4.1.21" evidence="8"/>
<sequence>MKSGGLGDISSALPAALCGAGADVRILVPAYPALLSAFPSARTLAEFDSPGGVFPDCRLLTPGTDRGVRLLLIDCPAYYRRSGSAYLDADGNDFGDNHLRFGLLSRIAALLGSEATPLEWRPDILHCNDWPCGLAPAYLHFMSGKKAATVMSIHNLAFQGIFPADTLSPLGLPPEAFAMDGVEFWGKLSFMKAGLHFAGRITTVSPRYAEEIQTEAFGYGFAGLLRWRRQDLRGILNGIDTMEWNPAADPHLPRRYEFSHMKGKEICKTALRERFGLSLDYTTPLLGMVCRITHQKGVDLLLEIGDAIAALPAQFALLGTGDRGLEAALAGLAARHPGQFAVCIGFDEGLSHLVEAGADIFLMPSRFEPCGLNQMYSLRYGTPPVVRETGGLADTVVDCDEARLADGTANGFVFREATPAALLDAIRRAVSAWHDKPTWRRLQGNGMALDFSWANAARAYLETYADLTSAGARKKSAARTKSSAANRERYAVPGGG</sequence>
<comment type="catalytic activity">
    <reaction evidence="1 8">
        <text>[(1-&gt;4)-alpha-D-glucosyl](n) + ADP-alpha-D-glucose = [(1-&gt;4)-alpha-D-glucosyl](n+1) + ADP + H(+)</text>
        <dbReference type="Rhea" id="RHEA:18189"/>
        <dbReference type="Rhea" id="RHEA-COMP:9584"/>
        <dbReference type="Rhea" id="RHEA-COMP:9587"/>
        <dbReference type="ChEBI" id="CHEBI:15378"/>
        <dbReference type="ChEBI" id="CHEBI:15444"/>
        <dbReference type="ChEBI" id="CHEBI:57498"/>
        <dbReference type="ChEBI" id="CHEBI:456216"/>
        <dbReference type="EC" id="2.4.1.21"/>
    </reaction>
</comment>
<dbReference type="NCBIfam" id="TIGR02095">
    <property type="entry name" value="glgA"/>
    <property type="match status" value="1"/>
</dbReference>
<evidence type="ECO:0000313" key="13">
    <source>
        <dbReference type="Proteomes" id="UP000662914"/>
    </source>
</evidence>
<keyword evidence="5 8" id="KW-0328">Glycosyltransferase</keyword>
<dbReference type="PANTHER" id="PTHR45825">
    <property type="entry name" value="GRANULE-BOUND STARCH SYNTHASE 1, CHLOROPLASTIC/AMYLOPLASTIC"/>
    <property type="match status" value="1"/>
</dbReference>
<dbReference type="AlphaFoldDB" id="A0A809RTG6"/>
<gene>
    <name evidence="8" type="primary">glgA</name>
    <name evidence="12" type="ORF">DSYM_04360</name>
</gene>